<evidence type="ECO:0000256" key="6">
    <source>
        <dbReference type="ARBA" id="ARBA00012102"/>
    </source>
</evidence>
<dbReference type="SUPFAM" id="SSF53067">
    <property type="entry name" value="Actin-like ATPase domain"/>
    <property type="match status" value="2"/>
</dbReference>
<keyword evidence="7 16" id="KW-0963">Cytoplasm</keyword>
<protein>
    <recommendedName>
        <fullName evidence="15 16">Type III pantothenate kinase</fullName>
        <ecNumber evidence="6 16">2.7.1.33</ecNumber>
    </recommendedName>
    <alternativeName>
        <fullName evidence="16">PanK-III</fullName>
    </alternativeName>
    <alternativeName>
        <fullName evidence="16">Pantothenic acid kinase</fullName>
    </alternativeName>
</protein>
<feature type="binding site" evidence="16">
    <location>
        <position position="125"/>
    </location>
    <ligand>
        <name>K(+)</name>
        <dbReference type="ChEBI" id="CHEBI:29103"/>
    </ligand>
</feature>
<comment type="caution">
    <text evidence="17">The sequence shown here is derived from an EMBL/GenBank/DDBJ whole genome shotgun (WGS) entry which is preliminary data.</text>
</comment>
<keyword evidence="18" id="KW-1185">Reference proteome</keyword>
<evidence type="ECO:0000256" key="16">
    <source>
        <dbReference type="HAMAP-Rule" id="MF_01274"/>
    </source>
</evidence>
<name>A0AA37T7K7_9GAMM</name>
<proteinExistence type="inferred from homology"/>
<evidence type="ECO:0000313" key="17">
    <source>
        <dbReference type="EMBL" id="GLS27226.1"/>
    </source>
</evidence>
<feature type="binding site" evidence="16">
    <location>
        <begin position="102"/>
        <end position="105"/>
    </location>
    <ligand>
        <name>substrate</name>
    </ligand>
</feature>
<dbReference type="GO" id="GO:0046872">
    <property type="term" value="F:metal ion binding"/>
    <property type="evidence" value="ECO:0007669"/>
    <property type="project" value="UniProtKB-KW"/>
</dbReference>
<dbReference type="PANTHER" id="PTHR34265">
    <property type="entry name" value="TYPE III PANTOTHENATE KINASE"/>
    <property type="match status" value="1"/>
</dbReference>
<dbReference type="Proteomes" id="UP001156870">
    <property type="component" value="Unassembled WGS sequence"/>
</dbReference>
<evidence type="ECO:0000256" key="4">
    <source>
        <dbReference type="ARBA" id="ARBA00005225"/>
    </source>
</evidence>
<evidence type="ECO:0000256" key="3">
    <source>
        <dbReference type="ARBA" id="ARBA00004496"/>
    </source>
</evidence>
<keyword evidence="16" id="KW-0479">Metal-binding</keyword>
<dbReference type="EMBL" id="BSPD01000068">
    <property type="protein sequence ID" value="GLS27226.1"/>
    <property type="molecule type" value="Genomic_DNA"/>
</dbReference>
<comment type="subunit">
    <text evidence="5 16">Homodimer.</text>
</comment>
<dbReference type="InterPro" id="IPR043129">
    <property type="entry name" value="ATPase_NBD"/>
</dbReference>
<dbReference type="CDD" id="cd24015">
    <property type="entry name" value="ASKHA_NBD_PanK-III"/>
    <property type="match status" value="1"/>
</dbReference>
<evidence type="ECO:0000256" key="15">
    <source>
        <dbReference type="ARBA" id="ARBA00040883"/>
    </source>
</evidence>
<keyword evidence="10 16" id="KW-0418">Kinase</keyword>
<sequence>MILEVDQGNTRTKWRIKQSEVVIRQGATSACLKGMSELESFLKAAGEATPIKLACISSVANEDKKKLLASVLSKWCKEIKFVSTQKKYRDLKNGYSHPESLGVDRWLAMIAAFKAGCGKPCLVVDAGTAITVDLIADEGCHQGGYIGPGLSMMSSSLNTVTASAQTNSLVDDLKGVPGRSTDDAIKEACSEMALGLVLKSLEYLRAFSGPNVGIFITGGDGVFLSRVISDATYSKDLVLDGISALREDGLLF</sequence>
<gene>
    <name evidence="16 17" type="primary">coaX</name>
    <name evidence="17" type="ORF">GCM10007877_29450</name>
</gene>
<dbReference type="GO" id="GO:0015937">
    <property type="term" value="P:coenzyme A biosynthetic process"/>
    <property type="evidence" value="ECO:0007669"/>
    <property type="project" value="UniProtKB-UniRule"/>
</dbReference>
<dbReference type="PANTHER" id="PTHR34265:SF1">
    <property type="entry name" value="TYPE III PANTOTHENATE KINASE"/>
    <property type="match status" value="1"/>
</dbReference>
<evidence type="ECO:0000256" key="1">
    <source>
        <dbReference type="ARBA" id="ARBA00001206"/>
    </source>
</evidence>
<comment type="cofactor">
    <cofactor evidence="16">
        <name>NH4(+)</name>
        <dbReference type="ChEBI" id="CHEBI:28938"/>
    </cofactor>
    <cofactor evidence="16">
        <name>K(+)</name>
        <dbReference type="ChEBI" id="CHEBI:29103"/>
    </cofactor>
    <text evidence="16">A monovalent cation. Ammonium or potassium.</text>
</comment>
<keyword evidence="9 16" id="KW-0547">Nucleotide-binding</keyword>
<dbReference type="NCBIfam" id="TIGR00671">
    <property type="entry name" value="baf"/>
    <property type="match status" value="1"/>
</dbReference>
<evidence type="ECO:0000256" key="11">
    <source>
        <dbReference type="ARBA" id="ARBA00022840"/>
    </source>
</evidence>
<keyword evidence="12 16" id="KW-0630">Potassium</keyword>
<dbReference type="Gene3D" id="3.30.420.40">
    <property type="match status" value="2"/>
</dbReference>
<organism evidence="17 18">
    <name type="scientific">Marinibactrum halimedae</name>
    <dbReference type="NCBI Taxonomy" id="1444977"/>
    <lineage>
        <taxon>Bacteria</taxon>
        <taxon>Pseudomonadati</taxon>
        <taxon>Pseudomonadota</taxon>
        <taxon>Gammaproteobacteria</taxon>
        <taxon>Cellvibrionales</taxon>
        <taxon>Cellvibrionaceae</taxon>
        <taxon>Marinibactrum</taxon>
    </lineage>
</organism>
<dbReference type="GO" id="GO:0005524">
    <property type="term" value="F:ATP binding"/>
    <property type="evidence" value="ECO:0007669"/>
    <property type="project" value="UniProtKB-UniRule"/>
</dbReference>
<dbReference type="GO" id="GO:0004594">
    <property type="term" value="F:pantothenate kinase activity"/>
    <property type="evidence" value="ECO:0007669"/>
    <property type="project" value="UniProtKB-UniRule"/>
</dbReference>
<feature type="binding site" evidence="16">
    <location>
        <position position="128"/>
    </location>
    <ligand>
        <name>ATP</name>
        <dbReference type="ChEBI" id="CHEBI:30616"/>
    </ligand>
</feature>
<dbReference type="GO" id="GO:0005737">
    <property type="term" value="C:cytoplasm"/>
    <property type="evidence" value="ECO:0007669"/>
    <property type="project" value="UniProtKB-SubCell"/>
</dbReference>
<dbReference type="RefSeq" id="WP_232595857.1">
    <property type="nucleotide sequence ID" value="NZ_BSPD01000068.1"/>
</dbReference>
<feature type="binding site" evidence="16">
    <location>
        <position position="181"/>
    </location>
    <ligand>
        <name>substrate</name>
    </ligand>
</feature>
<comment type="similarity">
    <text evidence="14 16">Belongs to the type III pantothenate kinase family.</text>
</comment>
<evidence type="ECO:0000256" key="9">
    <source>
        <dbReference type="ARBA" id="ARBA00022741"/>
    </source>
</evidence>
<comment type="catalytic activity">
    <reaction evidence="1 16">
        <text>(R)-pantothenate + ATP = (R)-4'-phosphopantothenate + ADP + H(+)</text>
        <dbReference type="Rhea" id="RHEA:16373"/>
        <dbReference type="ChEBI" id="CHEBI:10986"/>
        <dbReference type="ChEBI" id="CHEBI:15378"/>
        <dbReference type="ChEBI" id="CHEBI:29032"/>
        <dbReference type="ChEBI" id="CHEBI:30616"/>
        <dbReference type="ChEBI" id="CHEBI:456216"/>
        <dbReference type="EC" id="2.7.1.33"/>
    </reaction>
</comment>
<feature type="binding site" evidence="16">
    <location>
        <position position="95"/>
    </location>
    <ligand>
        <name>substrate</name>
    </ligand>
</feature>
<evidence type="ECO:0000256" key="8">
    <source>
        <dbReference type="ARBA" id="ARBA00022679"/>
    </source>
</evidence>
<dbReference type="Pfam" id="PF03309">
    <property type="entry name" value="Pan_kinase"/>
    <property type="match status" value="1"/>
</dbReference>
<reference evidence="17 18" key="1">
    <citation type="journal article" date="2014" name="Int. J. Syst. Evol. Microbiol.">
        <title>Complete genome sequence of Corynebacterium casei LMG S-19264T (=DSM 44701T), isolated from a smear-ripened cheese.</title>
        <authorList>
            <consortium name="US DOE Joint Genome Institute (JGI-PGF)"/>
            <person name="Walter F."/>
            <person name="Albersmeier A."/>
            <person name="Kalinowski J."/>
            <person name="Ruckert C."/>
        </authorList>
    </citation>
    <scope>NUCLEOTIDE SEQUENCE [LARGE SCALE GENOMIC DNA]</scope>
    <source>
        <strain evidence="17 18">NBRC 110095</strain>
    </source>
</reference>
<feature type="binding site" evidence="16">
    <location>
        <begin position="6"/>
        <end position="13"/>
    </location>
    <ligand>
        <name>ATP</name>
        <dbReference type="ChEBI" id="CHEBI:30616"/>
    </ligand>
</feature>
<evidence type="ECO:0000256" key="2">
    <source>
        <dbReference type="ARBA" id="ARBA00001958"/>
    </source>
</evidence>
<feature type="active site" description="Proton acceptor" evidence="16">
    <location>
        <position position="104"/>
    </location>
</feature>
<comment type="function">
    <text evidence="16">Catalyzes the phosphorylation of pantothenate (Pan), the first step in CoA biosynthesis.</text>
</comment>
<accession>A0AA37T7K7</accession>
<evidence type="ECO:0000256" key="14">
    <source>
        <dbReference type="ARBA" id="ARBA00038036"/>
    </source>
</evidence>
<dbReference type="AlphaFoldDB" id="A0AA37T7K7"/>
<dbReference type="HAMAP" id="MF_01274">
    <property type="entry name" value="Pantothen_kinase_3"/>
    <property type="match status" value="1"/>
</dbReference>
<evidence type="ECO:0000256" key="10">
    <source>
        <dbReference type="ARBA" id="ARBA00022777"/>
    </source>
</evidence>
<evidence type="ECO:0000313" key="18">
    <source>
        <dbReference type="Proteomes" id="UP001156870"/>
    </source>
</evidence>
<comment type="subcellular location">
    <subcellularLocation>
        <location evidence="3 16">Cytoplasm</location>
    </subcellularLocation>
</comment>
<evidence type="ECO:0000256" key="7">
    <source>
        <dbReference type="ARBA" id="ARBA00022490"/>
    </source>
</evidence>
<evidence type="ECO:0000256" key="12">
    <source>
        <dbReference type="ARBA" id="ARBA00022958"/>
    </source>
</evidence>
<dbReference type="EC" id="2.7.1.33" evidence="6 16"/>
<comment type="cofactor">
    <cofactor evidence="2">
        <name>K(+)</name>
        <dbReference type="ChEBI" id="CHEBI:29103"/>
    </cofactor>
</comment>
<keyword evidence="11 16" id="KW-0067">ATP-binding</keyword>
<keyword evidence="13 16" id="KW-0173">Coenzyme A biosynthesis</keyword>
<dbReference type="InterPro" id="IPR004619">
    <property type="entry name" value="Type_III_PanK"/>
</dbReference>
<evidence type="ECO:0000256" key="5">
    <source>
        <dbReference type="ARBA" id="ARBA00011738"/>
    </source>
</evidence>
<evidence type="ECO:0000256" key="13">
    <source>
        <dbReference type="ARBA" id="ARBA00022993"/>
    </source>
</evidence>
<comment type="pathway">
    <text evidence="4 16">Cofactor biosynthesis; coenzyme A biosynthesis; CoA from (R)-pantothenate: step 1/5.</text>
</comment>
<keyword evidence="8 16" id="KW-0808">Transferase</keyword>